<dbReference type="PANTHER" id="PTHR15999:SF2">
    <property type="entry name" value="ZINC FINGER CW-TYPE PWWP DOMAIN PROTEIN 1"/>
    <property type="match status" value="1"/>
</dbReference>
<feature type="compositionally biased region" description="Basic and acidic residues" evidence="4">
    <location>
        <begin position="252"/>
        <end position="303"/>
    </location>
</feature>
<evidence type="ECO:0000256" key="3">
    <source>
        <dbReference type="ARBA" id="ARBA00022833"/>
    </source>
</evidence>
<dbReference type="PANTHER" id="PTHR15999">
    <property type="entry name" value="ZINC FINGER CW-TYPE PWWP DOMAIN PROTEIN 1"/>
    <property type="match status" value="1"/>
</dbReference>
<feature type="compositionally biased region" description="Basic residues" evidence="4">
    <location>
        <begin position="190"/>
        <end position="199"/>
    </location>
</feature>
<name>A0ABD1IX17_9TELE</name>
<evidence type="ECO:0000256" key="1">
    <source>
        <dbReference type="ARBA" id="ARBA00022723"/>
    </source>
</evidence>
<gene>
    <name evidence="7" type="ORF">ACEWY4_025136</name>
</gene>
<feature type="compositionally biased region" description="Basic and acidic residues" evidence="4">
    <location>
        <begin position="311"/>
        <end position="323"/>
    </location>
</feature>
<organism evidence="7 8">
    <name type="scientific">Coilia grayii</name>
    <name type="common">Gray's grenadier anchovy</name>
    <dbReference type="NCBI Taxonomy" id="363190"/>
    <lineage>
        <taxon>Eukaryota</taxon>
        <taxon>Metazoa</taxon>
        <taxon>Chordata</taxon>
        <taxon>Craniata</taxon>
        <taxon>Vertebrata</taxon>
        <taxon>Euteleostomi</taxon>
        <taxon>Actinopterygii</taxon>
        <taxon>Neopterygii</taxon>
        <taxon>Teleostei</taxon>
        <taxon>Clupei</taxon>
        <taxon>Clupeiformes</taxon>
        <taxon>Clupeoidei</taxon>
        <taxon>Engraulidae</taxon>
        <taxon>Coilinae</taxon>
        <taxon>Coilia</taxon>
    </lineage>
</organism>
<dbReference type="Gene3D" id="3.30.40.100">
    <property type="match status" value="1"/>
</dbReference>
<dbReference type="PROSITE" id="PS50812">
    <property type="entry name" value="PWWP"/>
    <property type="match status" value="1"/>
</dbReference>
<dbReference type="PROSITE" id="PS51050">
    <property type="entry name" value="ZF_CW"/>
    <property type="match status" value="1"/>
</dbReference>
<dbReference type="InterPro" id="IPR000313">
    <property type="entry name" value="PWWP_dom"/>
</dbReference>
<feature type="domain" description="PWWP" evidence="5">
    <location>
        <begin position="112"/>
        <end position="178"/>
    </location>
</feature>
<proteinExistence type="predicted"/>
<dbReference type="Pfam" id="PF00855">
    <property type="entry name" value="PWWP"/>
    <property type="match status" value="1"/>
</dbReference>
<dbReference type="AlphaFoldDB" id="A0ABD1IX17"/>
<dbReference type="Proteomes" id="UP001591681">
    <property type="component" value="Unassembled WGS sequence"/>
</dbReference>
<dbReference type="InterPro" id="IPR042778">
    <property type="entry name" value="ZCWPW1/ZCWPW2"/>
</dbReference>
<accession>A0ABD1IX17</accession>
<evidence type="ECO:0000259" key="6">
    <source>
        <dbReference type="PROSITE" id="PS51050"/>
    </source>
</evidence>
<dbReference type="InterPro" id="IPR011124">
    <property type="entry name" value="Znf_CW"/>
</dbReference>
<reference evidence="7 8" key="1">
    <citation type="submission" date="2024-09" db="EMBL/GenBank/DDBJ databases">
        <title>A chromosome-level genome assembly of Gray's grenadier anchovy, Coilia grayii.</title>
        <authorList>
            <person name="Fu Z."/>
        </authorList>
    </citation>
    <scope>NUCLEOTIDE SEQUENCE [LARGE SCALE GENOMIC DNA]</scope>
    <source>
        <strain evidence="7">G4</strain>
        <tissue evidence="7">Muscle</tissue>
    </source>
</reference>
<keyword evidence="8" id="KW-1185">Reference proteome</keyword>
<dbReference type="SMART" id="SM00293">
    <property type="entry name" value="PWWP"/>
    <property type="match status" value="1"/>
</dbReference>
<dbReference type="Gene3D" id="2.30.30.140">
    <property type="match status" value="1"/>
</dbReference>
<keyword evidence="1" id="KW-0479">Metal-binding</keyword>
<comment type="caution">
    <text evidence="7">The sequence shown here is derived from an EMBL/GenBank/DDBJ whole genome shotgun (WGS) entry which is preliminary data.</text>
</comment>
<keyword evidence="3" id="KW-0862">Zinc</keyword>
<evidence type="ECO:0000256" key="4">
    <source>
        <dbReference type="SAM" id="MobiDB-lite"/>
    </source>
</evidence>
<keyword evidence="2" id="KW-0863">Zinc-finger</keyword>
<feature type="compositionally biased region" description="Basic and acidic residues" evidence="4">
    <location>
        <begin position="16"/>
        <end position="54"/>
    </location>
</feature>
<dbReference type="SUPFAM" id="SSF63748">
    <property type="entry name" value="Tudor/PWWP/MBT"/>
    <property type="match status" value="1"/>
</dbReference>
<feature type="compositionally biased region" description="Basic and acidic residues" evidence="4">
    <location>
        <begin position="229"/>
        <end position="244"/>
    </location>
</feature>
<feature type="region of interest" description="Disordered" evidence="4">
    <location>
        <begin position="1"/>
        <end position="56"/>
    </location>
</feature>
<dbReference type="Pfam" id="PF07496">
    <property type="entry name" value="zf-CW"/>
    <property type="match status" value="1"/>
</dbReference>
<feature type="domain" description="CW-type" evidence="6">
    <location>
        <begin position="44"/>
        <end position="98"/>
    </location>
</feature>
<evidence type="ECO:0000256" key="2">
    <source>
        <dbReference type="ARBA" id="ARBA00022771"/>
    </source>
</evidence>
<protein>
    <submittedName>
        <fullName evidence="7">Uncharacterized protein</fullName>
    </submittedName>
</protein>
<evidence type="ECO:0000313" key="7">
    <source>
        <dbReference type="EMBL" id="KAL2079392.1"/>
    </source>
</evidence>
<feature type="region of interest" description="Disordered" evidence="4">
    <location>
        <begin position="189"/>
        <end position="330"/>
    </location>
</feature>
<sequence length="330" mass="37592">MEENYDTSGKGKKHMPKSEKSEAAEKDRKEKKSKDKTKQTPKIKERREHEEKCSRAGCKKWRRLQDNVDPSFLPKTWTCSQNTDSARSSCDAPEESCPECKEEEFYYCSLVPGSLVWAQQAGYPWWPAMIERDPVSGDFLQFKTKRDPFPCKCHVTYLGRPVSRAWVQRCRVRDYCELPEVAALREVRRPAKQRKKKRGQGGAEEPKGAVQVTGEVETESDTENTEAGQQREENDGDAGEKCGDEENASLTEEPRTAAEEDRHTGDEEREKGGEEEKVRKSPGTEKKENDSVKKGPVKEEMTIKKQKNQKKGADLSGKRETTGERGSTFF</sequence>
<dbReference type="EMBL" id="JBHFQA010000022">
    <property type="protein sequence ID" value="KAL2079392.1"/>
    <property type="molecule type" value="Genomic_DNA"/>
</dbReference>
<evidence type="ECO:0000259" key="5">
    <source>
        <dbReference type="PROSITE" id="PS50812"/>
    </source>
</evidence>
<dbReference type="GO" id="GO:0008270">
    <property type="term" value="F:zinc ion binding"/>
    <property type="evidence" value="ECO:0007669"/>
    <property type="project" value="UniProtKB-KW"/>
</dbReference>
<evidence type="ECO:0000313" key="8">
    <source>
        <dbReference type="Proteomes" id="UP001591681"/>
    </source>
</evidence>